<dbReference type="EMBL" id="CAJNNV010004912">
    <property type="protein sequence ID" value="CAE8591413.1"/>
    <property type="molecule type" value="Genomic_DNA"/>
</dbReference>
<reference evidence="1" key="1">
    <citation type="submission" date="2021-02" db="EMBL/GenBank/DDBJ databases">
        <authorList>
            <person name="Dougan E. K."/>
            <person name="Rhodes N."/>
            <person name="Thang M."/>
            <person name="Chan C."/>
        </authorList>
    </citation>
    <scope>NUCLEOTIDE SEQUENCE</scope>
</reference>
<dbReference type="OrthoDB" id="405997at2759"/>
<name>A0A813DVN3_POLGL</name>
<proteinExistence type="predicted"/>
<dbReference type="Proteomes" id="UP000654075">
    <property type="component" value="Unassembled WGS sequence"/>
</dbReference>
<organism evidence="1 2">
    <name type="scientific">Polarella glacialis</name>
    <name type="common">Dinoflagellate</name>
    <dbReference type="NCBI Taxonomy" id="89957"/>
    <lineage>
        <taxon>Eukaryota</taxon>
        <taxon>Sar</taxon>
        <taxon>Alveolata</taxon>
        <taxon>Dinophyceae</taxon>
        <taxon>Suessiales</taxon>
        <taxon>Suessiaceae</taxon>
        <taxon>Polarella</taxon>
    </lineage>
</organism>
<dbReference type="AlphaFoldDB" id="A0A813DVN3"/>
<feature type="non-terminal residue" evidence="1">
    <location>
        <position position="1"/>
    </location>
</feature>
<evidence type="ECO:0000313" key="2">
    <source>
        <dbReference type="Proteomes" id="UP000654075"/>
    </source>
</evidence>
<feature type="non-terminal residue" evidence="1">
    <location>
        <position position="105"/>
    </location>
</feature>
<accession>A0A813DVN3</accession>
<evidence type="ECO:0000313" key="1">
    <source>
        <dbReference type="EMBL" id="CAE8591413.1"/>
    </source>
</evidence>
<keyword evidence="2" id="KW-1185">Reference proteome</keyword>
<sequence length="105" mass="11877">HAIGLGTLQPRSAETVGQATATGLWISRRQESGFPDRVPPRVRFKKKKYCPECGKNVTVGEVDEMRDACTIMWRKFMRLGDQHCPLFKACEVKTLAGHDEEFVPE</sequence>
<comment type="caution">
    <text evidence="1">The sequence shown here is derived from an EMBL/GenBank/DDBJ whole genome shotgun (WGS) entry which is preliminary data.</text>
</comment>
<protein>
    <submittedName>
        <fullName evidence="1">Uncharacterized protein</fullName>
    </submittedName>
</protein>
<gene>
    <name evidence="1" type="ORF">PGLA1383_LOCUS10084</name>
</gene>